<sequence length="380" mass="39057">MHPFREPLNLNRNAGGAGDVVVEDVPPSVTANTAGTTATATRRPSLSQKAYNKARSAANFVAKDISGPKVPRPRFARAVCAEFFGTMFFVFAVAGSVVIPANLGLTSGGAADKAASLLVTAATQGLALAAMVSATGPMSGGHLNPAVTTSLMIVRTIPIARGFAYMFAQVLGAMCGAGLFKAVIEVDETGTLGATVPQVGSGQAWGMEFMITAVLIYTVLGTAVHGGANGIVKALAPLPIGFAVIAGVLIGGTVTGGSMNPARSFGPAVASGTWTRHWLYWLAPLSASLIVGLIYKAFFLSTTITHSQARRAGLLPSHNVMTTPESPVSADGQLHGGPAMRSAETIINMPTDGVVYRPEENLSEADLIAHTGEDEIEAIA</sequence>
<accession>A0AAD5XNZ7</accession>
<feature type="transmembrane region" description="Helical" evidence="8">
    <location>
        <begin position="115"/>
        <end position="134"/>
    </location>
</feature>
<evidence type="ECO:0000256" key="4">
    <source>
        <dbReference type="ARBA" id="ARBA00022692"/>
    </source>
</evidence>
<evidence type="ECO:0000256" key="2">
    <source>
        <dbReference type="ARBA" id="ARBA00006175"/>
    </source>
</evidence>
<dbReference type="InterPro" id="IPR000425">
    <property type="entry name" value="MIP"/>
</dbReference>
<dbReference type="Proteomes" id="UP001212152">
    <property type="component" value="Unassembled WGS sequence"/>
</dbReference>
<gene>
    <name evidence="9" type="ORF">HDU87_001378</name>
</gene>
<dbReference type="InterPro" id="IPR034294">
    <property type="entry name" value="Aquaporin_transptr"/>
</dbReference>
<reference evidence="9" key="1">
    <citation type="submission" date="2020-05" db="EMBL/GenBank/DDBJ databases">
        <title>Phylogenomic resolution of chytrid fungi.</title>
        <authorList>
            <person name="Stajich J.E."/>
            <person name="Amses K."/>
            <person name="Simmons R."/>
            <person name="Seto K."/>
            <person name="Myers J."/>
            <person name="Bonds A."/>
            <person name="Quandt C.A."/>
            <person name="Barry K."/>
            <person name="Liu P."/>
            <person name="Grigoriev I."/>
            <person name="Longcore J.E."/>
            <person name="James T.Y."/>
        </authorList>
    </citation>
    <scope>NUCLEOTIDE SEQUENCE</scope>
    <source>
        <strain evidence="9">JEL0379</strain>
    </source>
</reference>
<dbReference type="PANTHER" id="PTHR19139:SF199">
    <property type="entry name" value="MIP17260P"/>
    <property type="match status" value="1"/>
</dbReference>
<evidence type="ECO:0008006" key="11">
    <source>
        <dbReference type="Google" id="ProtNLM"/>
    </source>
</evidence>
<keyword evidence="6 8" id="KW-0472">Membrane</keyword>
<feature type="transmembrane region" description="Helical" evidence="8">
    <location>
        <begin position="278"/>
        <end position="301"/>
    </location>
</feature>
<feature type="transmembrane region" description="Helical" evidence="8">
    <location>
        <begin position="162"/>
        <end position="184"/>
    </location>
</feature>
<dbReference type="Gene3D" id="1.20.1080.10">
    <property type="entry name" value="Glycerol uptake facilitator protein"/>
    <property type="match status" value="1"/>
</dbReference>
<evidence type="ECO:0000256" key="1">
    <source>
        <dbReference type="ARBA" id="ARBA00004141"/>
    </source>
</evidence>
<keyword evidence="4 7" id="KW-0812">Transmembrane</keyword>
<protein>
    <recommendedName>
        <fullName evidence="11">Aquaporin</fullName>
    </recommendedName>
</protein>
<evidence type="ECO:0000256" key="3">
    <source>
        <dbReference type="ARBA" id="ARBA00022448"/>
    </source>
</evidence>
<dbReference type="GO" id="GO:0005886">
    <property type="term" value="C:plasma membrane"/>
    <property type="evidence" value="ECO:0007669"/>
    <property type="project" value="TreeGrafter"/>
</dbReference>
<dbReference type="AlphaFoldDB" id="A0AAD5XNZ7"/>
<dbReference type="GO" id="GO:0015250">
    <property type="term" value="F:water channel activity"/>
    <property type="evidence" value="ECO:0007669"/>
    <property type="project" value="TreeGrafter"/>
</dbReference>
<comment type="caution">
    <text evidence="9">The sequence shown here is derived from an EMBL/GenBank/DDBJ whole genome shotgun (WGS) entry which is preliminary data.</text>
</comment>
<dbReference type="InterPro" id="IPR023271">
    <property type="entry name" value="Aquaporin-like"/>
</dbReference>
<evidence type="ECO:0000313" key="10">
    <source>
        <dbReference type="Proteomes" id="UP001212152"/>
    </source>
</evidence>
<feature type="transmembrane region" description="Helical" evidence="8">
    <location>
        <begin position="204"/>
        <end position="224"/>
    </location>
</feature>
<evidence type="ECO:0000256" key="6">
    <source>
        <dbReference type="ARBA" id="ARBA00023136"/>
    </source>
</evidence>
<keyword evidence="10" id="KW-1185">Reference proteome</keyword>
<dbReference type="PANTHER" id="PTHR19139">
    <property type="entry name" value="AQUAPORIN TRANSPORTER"/>
    <property type="match status" value="1"/>
</dbReference>
<feature type="transmembrane region" description="Helical" evidence="8">
    <location>
        <begin position="79"/>
        <end position="103"/>
    </location>
</feature>
<feature type="transmembrane region" description="Helical" evidence="8">
    <location>
        <begin position="236"/>
        <end position="258"/>
    </location>
</feature>
<keyword evidence="5 8" id="KW-1133">Transmembrane helix</keyword>
<keyword evidence="3 7" id="KW-0813">Transport</keyword>
<name>A0AAD5XNZ7_9FUNG</name>
<proteinExistence type="inferred from homology"/>
<evidence type="ECO:0000256" key="7">
    <source>
        <dbReference type="RuleBase" id="RU000477"/>
    </source>
</evidence>
<dbReference type="EMBL" id="JADGJQ010000013">
    <property type="protein sequence ID" value="KAJ3181249.1"/>
    <property type="molecule type" value="Genomic_DNA"/>
</dbReference>
<dbReference type="Pfam" id="PF00230">
    <property type="entry name" value="MIP"/>
    <property type="match status" value="1"/>
</dbReference>
<comment type="subcellular location">
    <subcellularLocation>
        <location evidence="1">Membrane</location>
        <topology evidence="1">Multi-pass membrane protein</topology>
    </subcellularLocation>
</comment>
<comment type="similarity">
    <text evidence="2 7">Belongs to the MIP/aquaporin (TC 1.A.8) family.</text>
</comment>
<dbReference type="PRINTS" id="PR00783">
    <property type="entry name" value="MINTRINSICP"/>
</dbReference>
<organism evidence="9 10">
    <name type="scientific">Geranomyces variabilis</name>
    <dbReference type="NCBI Taxonomy" id="109894"/>
    <lineage>
        <taxon>Eukaryota</taxon>
        <taxon>Fungi</taxon>
        <taxon>Fungi incertae sedis</taxon>
        <taxon>Chytridiomycota</taxon>
        <taxon>Chytridiomycota incertae sedis</taxon>
        <taxon>Chytridiomycetes</taxon>
        <taxon>Spizellomycetales</taxon>
        <taxon>Powellomycetaceae</taxon>
        <taxon>Geranomyces</taxon>
    </lineage>
</organism>
<dbReference type="SUPFAM" id="SSF81338">
    <property type="entry name" value="Aquaporin-like"/>
    <property type="match status" value="1"/>
</dbReference>
<evidence type="ECO:0000256" key="5">
    <source>
        <dbReference type="ARBA" id="ARBA00022989"/>
    </source>
</evidence>
<evidence type="ECO:0000256" key="8">
    <source>
        <dbReference type="SAM" id="Phobius"/>
    </source>
</evidence>
<evidence type="ECO:0000313" key="9">
    <source>
        <dbReference type="EMBL" id="KAJ3181249.1"/>
    </source>
</evidence>
<dbReference type="CDD" id="cd00333">
    <property type="entry name" value="MIP"/>
    <property type="match status" value="1"/>
</dbReference>